<protein>
    <submittedName>
        <fullName evidence="1">Uncharacterized protein</fullName>
    </submittedName>
</protein>
<organism evidence="1 2">
    <name type="scientific">Eretmocerus hayati</name>
    <dbReference type="NCBI Taxonomy" id="131215"/>
    <lineage>
        <taxon>Eukaryota</taxon>
        <taxon>Metazoa</taxon>
        <taxon>Ecdysozoa</taxon>
        <taxon>Arthropoda</taxon>
        <taxon>Hexapoda</taxon>
        <taxon>Insecta</taxon>
        <taxon>Pterygota</taxon>
        <taxon>Neoptera</taxon>
        <taxon>Endopterygota</taxon>
        <taxon>Hymenoptera</taxon>
        <taxon>Apocrita</taxon>
        <taxon>Proctotrupomorpha</taxon>
        <taxon>Chalcidoidea</taxon>
        <taxon>Aphelinidae</taxon>
        <taxon>Aphelininae</taxon>
        <taxon>Eretmocerus</taxon>
    </lineage>
</organism>
<dbReference type="Proteomes" id="UP001239111">
    <property type="component" value="Chromosome 1"/>
</dbReference>
<comment type="caution">
    <text evidence="1">The sequence shown here is derived from an EMBL/GenBank/DDBJ whole genome shotgun (WGS) entry which is preliminary data.</text>
</comment>
<accession>A0ACC2PN13</accession>
<proteinExistence type="predicted"/>
<gene>
    <name evidence="1" type="ORF">QAD02_019983</name>
</gene>
<name>A0ACC2PN13_9HYME</name>
<sequence>MSSNLCMIDEEDDNEVLPSRRSCSVGSRTSSSSMSSVGSPGSPPSDHQQQHRTGLPGDEACLATTQLDWPAIAAAAGVSPFHLPSGQFHQHHHQGAMFGHQQQPIIDFSEPEYMWLPANYQHVVHRLNQQDAAVKQMKKFRPKKFKCHECNTAFSNNGQLTGHMRIHTGERPYSCNVEGCNKAFTRNEELTRHKRIHTGIRPHTCEICRKKFGRKDHLKKHFKTHNKGFSHKNASDPLP</sequence>
<keyword evidence="2" id="KW-1185">Reference proteome</keyword>
<evidence type="ECO:0000313" key="1">
    <source>
        <dbReference type="EMBL" id="KAJ8684191.1"/>
    </source>
</evidence>
<reference evidence="1" key="1">
    <citation type="submission" date="2023-04" db="EMBL/GenBank/DDBJ databases">
        <title>A chromosome-level genome assembly of the parasitoid wasp Eretmocerus hayati.</title>
        <authorList>
            <person name="Zhong Y."/>
            <person name="Liu S."/>
            <person name="Liu Y."/>
        </authorList>
    </citation>
    <scope>NUCLEOTIDE SEQUENCE</scope>
    <source>
        <strain evidence="1">ZJU_SS_LIU_2023</strain>
    </source>
</reference>
<dbReference type="EMBL" id="CM056741">
    <property type="protein sequence ID" value="KAJ8684191.1"/>
    <property type="molecule type" value="Genomic_DNA"/>
</dbReference>
<evidence type="ECO:0000313" key="2">
    <source>
        <dbReference type="Proteomes" id="UP001239111"/>
    </source>
</evidence>